<feature type="transmembrane region" description="Helical" evidence="1">
    <location>
        <begin position="282"/>
        <end position="304"/>
    </location>
</feature>
<dbReference type="RefSeq" id="WP_127698864.1">
    <property type="nucleotide sequence ID" value="NZ_SACS01000008.1"/>
</dbReference>
<feature type="transmembrane region" description="Helical" evidence="1">
    <location>
        <begin position="151"/>
        <end position="170"/>
    </location>
</feature>
<dbReference type="GO" id="GO:0016747">
    <property type="term" value="F:acyltransferase activity, transferring groups other than amino-acyl groups"/>
    <property type="evidence" value="ECO:0007669"/>
    <property type="project" value="InterPro"/>
</dbReference>
<evidence type="ECO:0000259" key="2">
    <source>
        <dbReference type="Pfam" id="PF01757"/>
    </source>
</evidence>
<feature type="transmembrane region" description="Helical" evidence="1">
    <location>
        <begin position="244"/>
        <end position="262"/>
    </location>
</feature>
<dbReference type="InterPro" id="IPR050623">
    <property type="entry name" value="Glucan_succinyl_AcylTrfase"/>
</dbReference>
<organism evidence="3 4">
    <name type="scientific">Rheinheimera riviphila</name>
    <dbReference type="NCBI Taxonomy" id="1834037"/>
    <lineage>
        <taxon>Bacteria</taxon>
        <taxon>Pseudomonadati</taxon>
        <taxon>Pseudomonadota</taxon>
        <taxon>Gammaproteobacteria</taxon>
        <taxon>Chromatiales</taxon>
        <taxon>Chromatiaceae</taxon>
        <taxon>Rheinheimera</taxon>
    </lineage>
</organism>
<feature type="transmembrane region" description="Helical" evidence="1">
    <location>
        <begin position="352"/>
        <end position="376"/>
    </location>
</feature>
<evidence type="ECO:0000256" key="1">
    <source>
        <dbReference type="SAM" id="Phobius"/>
    </source>
</evidence>
<evidence type="ECO:0000313" key="4">
    <source>
        <dbReference type="Proteomes" id="UP000283077"/>
    </source>
</evidence>
<gene>
    <name evidence="3" type="ORF">EOE67_09580</name>
</gene>
<dbReference type="AlphaFoldDB" id="A0A437QT89"/>
<accession>A0A437QT89</accession>
<keyword evidence="1" id="KW-1133">Transmembrane helix</keyword>
<dbReference type="EMBL" id="SACS01000008">
    <property type="protein sequence ID" value="RVU37710.1"/>
    <property type="molecule type" value="Genomic_DNA"/>
</dbReference>
<sequence length="386" mass="44187">MPHGVEPARLFYLDNLRALAMLAGLFFHAALAYSPMLHSFWPSADPKNHPLFDLVAWASHLFRMPVFFLLAGFFCALLLQKSGGRAFVKNRLLRIVLPLLIFLPLLWLAMAWVIKFALVYVTQKPPFLLFVQAMMAQSEPPKLPLSTMHLWFLYHLLFLYLLTWCGRVLLSDNLLNKLRSIKPNQLLLLMIVACVPALYAVSVPFPAPEWIFPALWALWFYGLFFALGYGFYRDPQWLAQFDPDRHLYLLIGAVSYAFYYYLLPANLIPPGLNADTQPQGLLKLSITAFEAICAVLWTLAAVLYARRCLNISSPLLRYMSKVSYWVYIVHLPLLFFIQFALTDLVLPIGVKFLVSSLGTLAFSLLSFHLLVSWSWLARMLTSDKKT</sequence>
<keyword evidence="1" id="KW-0472">Membrane</keyword>
<feature type="domain" description="Acyltransferase 3" evidence="2">
    <location>
        <begin position="12"/>
        <end position="365"/>
    </location>
</feature>
<dbReference type="InterPro" id="IPR002656">
    <property type="entry name" value="Acyl_transf_3_dom"/>
</dbReference>
<dbReference type="Pfam" id="PF01757">
    <property type="entry name" value="Acyl_transf_3"/>
    <property type="match status" value="1"/>
</dbReference>
<dbReference type="PANTHER" id="PTHR36927">
    <property type="entry name" value="BLR4337 PROTEIN"/>
    <property type="match status" value="1"/>
</dbReference>
<evidence type="ECO:0000313" key="3">
    <source>
        <dbReference type="EMBL" id="RVU37710.1"/>
    </source>
</evidence>
<feature type="transmembrane region" description="Helical" evidence="1">
    <location>
        <begin position="61"/>
        <end position="80"/>
    </location>
</feature>
<keyword evidence="1" id="KW-0812">Transmembrane</keyword>
<feature type="transmembrane region" description="Helical" evidence="1">
    <location>
        <begin position="186"/>
        <end position="205"/>
    </location>
</feature>
<keyword evidence="4" id="KW-1185">Reference proteome</keyword>
<feature type="transmembrane region" description="Helical" evidence="1">
    <location>
        <begin position="211"/>
        <end position="232"/>
    </location>
</feature>
<dbReference type="PANTHER" id="PTHR36927:SF1">
    <property type="entry name" value="MDO-LIKE PROTEIN"/>
    <property type="match status" value="1"/>
</dbReference>
<dbReference type="OrthoDB" id="341887at2"/>
<proteinExistence type="predicted"/>
<feature type="transmembrane region" description="Helical" evidence="1">
    <location>
        <begin position="324"/>
        <end position="346"/>
    </location>
</feature>
<comment type="caution">
    <text evidence="3">The sequence shown here is derived from an EMBL/GenBank/DDBJ whole genome shotgun (WGS) entry which is preliminary data.</text>
</comment>
<protein>
    <recommendedName>
        <fullName evidence="2">Acyltransferase 3 domain-containing protein</fullName>
    </recommendedName>
</protein>
<feature type="transmembrane region" description="Helical" evidence="1">
    <location>
        <begin position="19"/>
        <end position="41"/>
    </location>
</feature>
<name>A0A437QT89_9GAMM</name>
<feature type="transmembrane region" description="Helical" evidence="1">
    <location>
        <begin position="92"/>
        <end position="114"/>
    </location>
</feature>
<reference evidence="3 4" key="1">
    <citation type="submission" date="2019-01" db="EMBL/GenBank/DDBJ databases">
        <authorList>
            <person name="Chen W.-M."/>
        </authorList>
    </citation>
    <scope>NUCLEOTIDE SEQUENCE [LARGE SCALE GENOMIC DNA]</scope>
    <source>
        <strain evidence="3 4">KYPC3</strain>
    </source>
</reference>
<dbReference type="Proteomes" id="UP000283077">
    <property type="component" value="Unassembled WGS sequence"/>
</dbReference>